<dbReference type="InterPro" id="IPR036736">
    <property type="entry name" value="ACP-like_sf"/>
</dbReference>
<reference evidence="2 3" key="1">
    <citation type="submission" date="2023-01" db="EMBL/GenBank/DDBJ databases">
        <title>Novel diversity within Roseofilum (Cyanobacteria; Desertifilaceae) from marine benthic mats with descriptions of four novel species.</title>
        <authorList>
            <person name="Wang Y."/>
            <person name="Berthold D.E."/>
            <person name="Hu J."/>
            <person name="Lefler F.W."/>
            <person name="Laughinghouse H.D. IV."/>
        </authorList>
    </citation>
    <scope>NUCLEOTIDE SEQUENCE [LARGE SCALE GENOMIC DNA]</scope>
    <source>
        <strain evidence="2 3">BLCC-M143</strain>
    </source>
</reference>
<evidence type="ECO:0000259" key="1">
    <source>
        <dbReference type="Pfam" id="PF00550"/>
    </source>
</evidence>
<feature type="domain" description="Carrier" evidence="1">
    <location>
        <begin position="16"/>
        <end position="75"/>
    </location>
</feature>
<dbReference type="Gene3D" id="1.10.1200.10">
    <property type="entry name" value="ACP-like"/>
    <property type="match status" value="1"/>
</dbReference>
<proteinExistence type="predicted"/>
<keyword evidence="3" id="KW-1185">Reference proteome</keyword>
<dbReference type="EMBL" id="JAQOSQ010000013">
    <property type="protein sequence ID" value="MDJ1184244.1"/>
    <property type="molecule type" value="Genomic_DNA"/>
</dbReference>
<evidence type="ECO:0000313" key="3">
    <source>
        <dbReference type="Proteomes" id="UP001232992"/>
    </source>
</evidence>
<dbReference type="Proteomes" id="UP001232992">
    <property type="component" value="Unassembled WGS sequence"/>
</dbReference>
<dbReference type="Pfam" id="PF00550">
    <property type="entry name" value="PP-binding"/>
    <property type="match status" value="1"/>
</dbReference>
<comment type="caution">
    <text evidence="2">The sequence shown here is derived from an EMBL/GenBank/DDBJ whole genome shotgun (WGS) entry which is preliminary data.</text>
</comment>
<protein>
    <submittedName>
        <fullName evidence="2">Phosphopantetheine-binding protein</fullName>
    </submittedName>
</protein>
<organism evidence="2 3">
    <name type="scientific">Roseofilum casamattae BLCC-M143</name>
    <dbReference type="NCBI Taxonomy" id="3022442"/>
    <lineage>
        <taxon>Bacteria</taxon>
        <taxon>Bacillati</taxon>
        <taxon>Cyanobacteriota</taxon>
        <taxon>Cyanophyceae</taxon>
        <taxon>Desertifilales</taxon>
        <taxon>Desertifilaceae</taxon>
        <taxon>Roseofilum</taxon>
        <taxon>Roseofilum casamattae</taxon>
    </lineage>
</organism>
<accession>A0ABT7BYH1</accession>
<dbReference type="InterPro" id="IPR009081">
    <property type="entry name" value="PP-bd_ACP"/>
</dbReference>
<gene>
    <name evidence="2" type="ORF">PMH09_13745</name>
</gene>
<dbReference type="SUPFAM" id="SSF47336">
    <property type="entry name" value="ACP-like"/>
    <property type="match status" value="1"/>
</dbReference>
<evidence type="ECO:0000313" key="2">
    <source>
        <dbReference type="EMBL" id="MDJ1184244.1"/>
    </source>
</evidence>
<sequence length="84" mass="9401">MEQNPSIDTQNTLKSILRNLGISEELLYDDALLYRDLQLDSTEIVEIALALKRQLGVALKLETRQDKTLAEVSQEIADARSSLA</sequence>
<dbReference type="RefSeq" id="WP_283758898.1">
    <property type="nucleotide sequence ID" value="NZ_JAQOSQ010000013.1"/>
</dbReference>
<name>A0ABT7BYH1_9CYAN</name>